<name>A0A378VVP5_NEIGO</name>
<organism evidence="1">
    <name type="scientific">Neisseria gonorrhoeae</name>
    <dbReference type="NCBI Taxonomy" id="485"/>
    <lineage>
        <taxon>Bacteria</taxon>
        <taxon>Pseudomonadati</taxon>
        <taxon>Pseudomonadota</taxon>
        <taxon>Betaproteobacteria</taxon>
        <taxon>Neisseriales</taxon>
        <taxon>Neisseriaceae</taxon>
        <taxon>Neisseria</taxon>
    </lineage>
</organism>
<accession>A0A378VVP5</accession>
<gene>
    <name evidence="1" type="ORF">NCTC11421_01203</name>
</gene>
<sequence>MSTVFIESALSTTRPYATEPSFPRKWESRISGFQSFPIDSRRVRSPDSRLRGNDEFRDCGIVGNDGSGILLCPPAPVNGRCIKNAV</sequence>
<evidence type="ECO:0000313" key="1">
    <source>
        <dbReference type="EMBL" id="SUA21095.1"/>
    </source>
</evidence>
<reference evidence="1" key="1">
    <citation type="submission" date="2018-06" db="EMBL/GenBank/DDBJ databases">
        <authorList>
            <consortium name="Pathogen Informatics"/>
            <person name="Doyle S."/>
        </authorList>
    </citation>
    <scope>NUCLEOTIDE SEQUENCE [LARGE SCALE GENOMIC DNA]</scope>
    <source>
        <strain evidence="1">NCTC11421</strain>
    </source>
</reference>
<dbReference type="EMBL" id="UGRI01000001">
    <property type="protein sequence ID" value="SUA21095.1"/>
    <property type="molecule type" value="Genomic_DNA"/>
</dbReference>
<dbReference type="AlphaFoldDB" id="A0A378VVP5"/>
<protein>
    <submittedName>
        <fullName evidence="1">PilS cassette</fullName>
    </submittedName>
</protein>
<proteinExistence type="predicted"/>